<evidence type="ECO:0000259" key="1">
    <source>
        <dbReference type="Pfam" id="PF14332"/>
    </source>
</evidence>
<name>A0ABY5YKL3_9DEIO</name>
<dbReference type="Proteomes" id="UP001060261">
    <property type="component" value="Chromosome"/>
</dbReference>
<dbReference type="Pfam" id="PF14332">
    <property type="entry name" value="DUF4388"/>
    <property type="match status" value="1"/>
</dbReference>
<feature type="domain" description="PatA-like N-terminal" evidence="1">
    <location>
        <begin position="9"/>
        <end position="102"/>
    </location>
</feature>
<dbReference type="RefSeq" id="WP_260561726.1">
    <property type="nucleotide sequence ID" value="NZ_BAABEC010000189.1"/>
</dbReference>
<protein>
    <submittedName>
        <fullName evidence="2">DUF4388 domain-containing protein</fullName>
    </submittedName>
</protein>
<sequence length="259" mass="28257">MSQAETGNSLETFDFLELLAMLARGGKTGALRVERDQQILTLWLSAGRVRHMDGAGLATDAAALAGLLKDPRGRFRFEEGEAAPPPTLDLSYDAFAYEAFKLLPPPPLKFPGAGRLESPERLAELSLNLYEQEVLRGVAEGKPLSDLAAARDPQAAALLGRLVRLRLIGERRTRVARLLVQVSRRGGAAAVMDESIYRRWREAVGSRIEQIQVREERSGKVHLLPVISGSQVGTVLELPPELLIRTGLRGGDAVLVRPV</sequence>
<dbReference type="EMBL" id="CP104213">
    <property type="protein sequence ID" value="UWX65471.1"/>
    <property type="molecule type" value="Genomic_DNA"/>
</dbReference>
<reference evidence="2" key="1">
    <citation type="submission" date="2022-09" db="EMBL/GenBank/DDBJ databases">
        <title>genome sequence of Deinococcus rubellus.</title>
        <authorList>
            <person name="Srinivasan S."/>
        </authorList>
    </citation>
    <scope>NUCLEOTIDE SEQUENCE</scope>
    <source>
        <strain evidence="2">Ant6</strain>
    </source>
</reference>
<accession>A0ABY5YKL3</accession>
<organism evidence="2 3">
    <name type="scientific">Deinococcus rubellus</name>
    <dbReference type="NCBI Taxonomy" id="1889240"/>
    <lineage>
        <taxon>Bacteria</taxon>
        <taxon>Thermotogati</taxon>
        <taxon>Deinococcota</taxon>
        <taxon>Deinococci</taxon>
        <taxon>Deinococcales</taxon>
        <taxon>Deinococcaceae</taxon>
        <taxon>Deinococcus</taxon>
    </lineage>
</organism>
<keyword evidence="3" id="KW-1185">Reference proteome</keyword>
<gene>
    <name evidence="2" type="ORF">N0D28_07420</name>
</gene>
<proteinExistence type="predicted"/>
<dbReference type="InterPro" id="IPR025497">
    <property type="entry name" value="PatA-like_N"/>
</dbReference>
<evidence type="ECO:0000313" key="3">
    <source>
        <dbReference type="Proteomes" id="UP001060261"/>
    </source>
</evidence>
<evidence type="ECO:0000313" key="2">
    <source>
        <dbReference type="EMBL" id="UWX65471.1"/>
    </source>
</evidence>